<feature type="coiled-coil region" evidence="1">
    <location>
        <begin position="594"/>
        <end position="705"/>
    </location>
</feature>
<accession>A0A8H5LQI8</accession>
<dbReference type="PANTHER" id="PTHR15154">
    <property type="entry name" value="HAMARTIN"/>
    <property type="match status" value="1"/>
</dbReference>
<reference evidence="2 3" key="1">
    <citation type="journal article" date="2020" name="ISME J.">
        <title>Uncovering the hidden diversity of litter-decomposition mechanisms in mushroom-forming fungi.</title>
        <authorList>
            <person name="Floudas D."/>
            <person name="Bentzer J."/>
            <person name="Ahren D."/>
            <person name="Johansson T."/>
            <person name="Persson P."/>
            <person name="Tunlid A."/>
        </authorList>
    </citation>
    <scope>NUCLEOTIDE SEQUENCE [LARGE SCALE GENOMIC DNA]</scope>
    <source>
        <strain evidence="2 3">CBS 291.85</strain>
    </source>
</reference>
<feature type="coiled-coil region" evidence="1">
    <location>
        <begin position="730"/>
        <end position="830"/>
    </location>
</feature>
<dbReference type="Proteomes" id="UP000559256">
    <property type="component" value="Unassembled WGS sequence"/>
</dbReference>
<dbReference type="PANTHER" id="PTHR15154:SF2">
    <property type="entry name" value="HAMARTIN"/>
    <property type="match status" value="1"/>
</dbReference>
<dbReference type="OrthoDB" id="28737at2759"/>
<dbReference type="AlphaFoldDB" id="A0A8H5LQI8"/>
<name>A0A8H5LQI8_9AGAR</name>
<evidence type="ECO:0000313" key="3">
    <source>
        <dbReference type="Proteomes" id="UP000559256"/>
    </source>
</evidence>
<keyword evidence="1" id="KW-0175">Coiled coil</keyword>
<sequence length="847" mass="97788">MSVSDLARADVSDLARRARLIFSTTTTTTTSSSSSSSAADGLLELCAFIDDFVAHLVPGDVAAVSLQAEHEFQAILDDVVDHSSLYHVQVLLTILYHLRAIITPLSIISSWFDLALRPALREPKLPTHVVSYAKELILSALYTDDEQYSDKVSNFLRLLFDLYLLDAFNEGSNEDFLEWAALDHVQKERKSCWKSNLEDILLRFGEIKPHDLMTELYERFSNTSSRLQLTIFMNLYVSNLAFEPSTPILAAHPLMTSLLHSVLLDNSTTCCTVSLTVLVKLLPLLAVHASKELVNFLPVLFAILARISSWKRISTRSDGASEDDVRSYREQAMDVDELATPELRPELQWQRLESTFDQFSPVASLRPYFTLLYYLFPSNLLKFLREPARYLLGHDLQSPYTLDWDDVLQQSQIRSGLEPLLQQHLCHSMIVWNDDEAELSQPFWTEYDAPRILTSAMLLDARNAKLAFHHRDSIHSPTPSSSVQNPKPKISLQEMVTTSILLKSNLDIETEYVHTHWPSSISSSSQERPYESHTNNVFLTEEEEASQALPAVPRELLLLRNELNFELWLSRENMRHIGRLWQDKVFSQSAEVERQGLYNKLRNYRTQVVRLESELKEHKELASSAKHKYADWNTELQKKLREFREEKKTWQEEAAKLRMVAKEAEAKFSAQEKLLAEAHQQVFQLQTYQKENQHKIDRLRDYEKQIQQYFKTQCLWDEEFAKFNARGEEIERTRSAWKQMEQRLDSYEKEHARLEEAARGYRRQIQRLGSQLSQAVHLSERRPNLAPELASFAKEKARLQQANQILRDQNADLLEEMEELRAMVEVLRGQVSGKQGLVSGSRESPVF</sequence>
<dbReference type="GO" id="GO:0033596">
    <property type="term" value="C:TSC1-TSC2 complex"/>
    <property type="evidence" value="ECO:0007669"/>
    <property type="project" value="TreeGrafter"/>
</dbReference>
<evidence type="ECO:0008006" key="4">
    <source>
        <dbReference type="Google" id="ProtNLM"/>
    </source>
</evidence>
<dbReference type="EMBL" id="JAACJM010000026">
    <property type="protein sequence ID" value="KAF5365769.1"/>
    <property type="molecule type" value="Genomic_DNA"/>
</dbReference>
<keyword evidence="3" id="KW-1185">Reference proteome</keyword>
<dbReference type="GO" id="GO:0051726">
    <property type="term" value="P:regulation of cell cycle"/>
    <property type="evidence" value="ECO:0007669"/>
    <property type="project" value="TreeGrafter"/>
</dbReference>
<comment type="caution">
    <text evidence="2">The sequence shown here is derived from an EMBL/GenBank/DDBJ whole genome shotgun (WGS) entry which is preliminary data.</text>
</comment>
<dbReference type="InterPro" id="IPR007483">
    <property type="entry name" value="Hamartin"/>
</dbReference>
<evidence type="ECO:0000313" key="2">
    <source>
        <dbReference type="EMBL" id="KAF5365769.1"/>
    </source>
</evidence>
<protein>
    <recommendedName>
        <fullName evidence="4">Hamartin</fullName>
    </recommendedName>
</protein>
<dbReference type="GO" id="GO:0032007">
    <property type="term" value="P:negative regulation of TOR signaling"/>
    <property type="evidence" value="ECO:0007669"/>
    <property type="project" value="TreeGrafter"/>
</dbReference>
<evidence type="ECO:0000256" key="1">
    <source>
        <dbReference type="SAM" id="Coils"/>
    </source>
</evidence>
<proteinExistence type="predicted"/>
<gene>
    <name evidence="2" type="ORF">D9758_003257</name>
</gene>
<organism evidence="2 3">
    <name type="scientific">Tetrapyrgos nigripes</name>
    <dbReference type="NCBI Taxonomy" id="182062"/>
    <lineage>
        <taxon>Eukaryota</taxon>
        <taxon>Fungi</taxon>
        <taxon>Dikarya</taxon>
        <taxon>Basidiomycota</taxon>
        <taxon>Agaricomycotina</taxon>
        <taxon>Agaricomycetes</taxon>
        <taxon>Agaricomycetidae</taxon>
        <taxon>Agaricales</taxon>
        <taxon>Marasmiineae</taxon>
        <taxon>Marasmiaceae</taxon>
        <taxon>Tetrapyrgos</taxon>
    </lineage>
</organism>